<dbReference type="CDD" id="cd00609">
    <property type="entry name" value="AAT_like"/>
    <property type="match status" value="1"/>
</dbReference>
<protein>
    <submittedName>
        <fullName evidence="7">Methionine aminotransferase</fullName>
        <ecNumber evidence="7">2.6.1.-</ecNumber>
    </submittedName>
</protein>
<evidence type="ECO:0000256" key="3">
    <source>
        <dbReference type="ARBA" id="ARBA00022576"/>
    </source>
</evidence>
<dbReference type="FunFam" id="3.40.640.10:FF:000033">
    <property type="entry name" value="Aspartate aminotransferase"/>
    <property type="match status" value="1"/>
</dbReference>
<dbReference type="NCBIfam" id="NF006569">
    <property type="entry name" value="PRK09082.1"/>
    <property type="match status" value="1"/>
</dbReference>
<keyword evidence="3 7" id="KW-0032">Aminotransferase</keyword>
<dbReference type="InterPro" id="IPR051326">
    <property type="entry name" value="Kynurenine-oxoglutarate_AT"/>
</dbReference>
<comment type="similarity">
    <text evidence="2">Belongs to the class-I pyridoxal-phosphate-dependent aminotransferase family.</text>
</comment>
<dbReference type="InterPro" id="IPR015421">
    <property type="entry name" value="PyrdxlP-dep_Trfase_major"/>
</dbReference>
<dbReference type="Pfam" id="PF00155">
    <property type="entry name" value="Aminotran_1_2"/>
    <property type="match status" value="1"/>
</dbReference>
<keyword evidence="5" id="KW-0663">Pyridoxal phosphate</keyword>
<dbReference type="EMBL" id="JABSNO010000003">
    <property type="protein sequence ID" value="NRS91511.1"/>
    <property type="molecule type" value="Genomic_DNA"/>
</dbReference>
<dbReference type="Gene3D" id="3.40.640.10">
    <property type="entry name" value="Type I PLP-dependent aspartate aminotransferase-like (Major domain)"/>
    <property type="match status" value="1"/>
</dbReference>
<dbReference type="PANTHER" id="PTHR43807:SF20">
    <property type="entry name" value="FI04487P"/>
    <property type="match status" value="1"/>
</dbReference>
<comment type="caution">
    <text evidence="7">The sequence shown here is derived from an EMBL/GenBank/DDBJ whole genome shotgun (WGS) entry which is preliminary data.</text>
</comment>
<dbReference type="GO" id="GO:0005737">
    <property type="term" value="C:cytoplasm"/>
    <property type="evidence" value="ECO:0007669"/>
    <property type="project" value="TreeGrafter"/>
</dbReference>
<evidence type="ECO:0000313" key="8">
    <source>
        <dbReference type="Proteomes" id="UP000610746"/>
    </source>
</evidence>
<dbReference type="InterPro" id="IPR004839">
    <property type="entry name" value="Aminotransferase_I/II_large"/>
</dbReference>
<evidence type="ECO:0000256" key="4">
    <source>
        <dbReference type="ARBA" id="ARBA00022679"/>
    </source>
</evidence>
<dbReference type="EC" id="2.6.1.-" evidence="7"/>
<name>A0A8J8G587_9FLAO</name>
<dbReference type="RefSeq" id="WP_173778136.1">
    <property type="nucleotide sequence ID" value="NZ_JABSNO010000003.1"/>
</dbReference>
<evidence type="ECO:0000256" key="1">
    <source>
        <dbReference type="ARBA" id="ARBA00001933"/>
    </source>
</evidence>
<dbReference type="Proteomes" id="UP000610746">
    <property type="component" value="Unassembled WGS sequence"/>
</dbReference>
<dbReference type="PANTHER" id="PTHR43807">
    <property type="entry name" value="FI04487P"/>
    <property type="match status" value="1"/>
</dbReference>
<dbReference type="SUPFAM" id="SSF53383">
    <property type="entry name" value="PLP-dependent transferases"/>
    <property type="match status" value="1"/>
</dbReference>
<keyword evidence="4 7" id="KW-0808">Transferase</keyword>
<evidence type="ECO:0000259" key="6">
    <source>
        <dbReference type="Pfam" id="PF00155"/>
    </source>
</evidence>
<evidence type="ECO:0000256" key="2">
    <source>
        <dbReference type="ARBA" id="ARBA00007441"/>
    </source>
</evidence>
<accession>A0A8J8G587</accession>
<gene>
    <name evidence="7" type="ORF">HNQ03_000578</name>
</gene>
<feature type="domain" description="Aminotransferase class I/classII large" evidence="6">
    <location>
        <begin position="28"/>
        <end position="376"/>
    </location>
</feature>
<reference evidence="7" key="1">
    <citation type="submission" date="2020-05" db="EMBL/GenBank/DDBJ databases">
        <title>Genomic Encyclopedia of Type Strains, Phase IV (KMG-V): Genome sequencing to study the core and pangenomes of soil and plant-associated prokaryotes.</title>
        <authorList>
            <person name="Whitman W."/>
        </authorList>
    </citation>
    <scope>NUCLEOTIDE SEQUENCE</scope>
    <source>
        <strain evidence="7">16F</strain>
    </source>
</reference>
<dbReference type="GO" id="GO:0016212">
    <property type="term" value="F:kynurenine-oxoglutarate transaminase activity"/>
    <property type="evidence" value="ECO:0007669"/>
    <property type="project" value="TreeGrafter"/>
</dbReference>
<evidence type="ECO:0000313" key="7">
    <source>
        <dbReference type="EMBL" id="NRS91511.1"/>
    </source>
</evidence>
<evidence type="ECO:0000256" key="5">
    <source>
        <dbReference type="ARBA" id="ARBA00022898"/>
    </source>
</evidence>
<proteinExistence type="inferred from homology"/>
<dbReference type="InterPro" id="IPR015424">
    <property type="entry name" value="PyrdxlP-dep_Trfase"/>
</dbReference>
<comment type="cofactor">
    <cofactor evidence="1">
        <name>pyridoxal 5'-phosphate</name>
        <dbReference type="ChEBI" id="CHEBI:597326"/>
    </cofactor>
</comment>
<dbReference type="AlphaFoldDB" id="A0A8J8G587"/>
<dbReference type="Gene3D" id="3.90.1150.10">
    <property type="entry name" value="Aspartate Aminotransferase, domain 1"/>
    <property type="match status" value="1"/>
</dbReference>
<keyword evidence="8" id="KW-1185">Reference proteome</keyword>
<dbReference type="InterPro" id="IPR015422">
    <property type="entry name" value="PyrdxlP-dep_Trfase_small"/>
</dbReference>
<dbReference type="GO" id="GO:0030170">
    <property type="term" value="F:pyridoxal phosphate binding"/>
    <property type="evidence" value="ECO:0007669"/>
    <property type="project" value="InterPro"/>
</dbReference>
<organism evidence="7 8">
    <name type="scientific">Frigoriflavimonas asaccharolytica</name>
    <dbReference type="NCBI Taxonomy" id="2735899"/>
    <lineage>
        <taxon>Bacteria</taxon>
        <taxon>Pseudomonadati</taxon>
        <taxon>Bacteroidota</taxon>
        <taxon>Flavobacteriia</taxon>
        <taxon>Flavobacteriales</taxon>
        <taxon>Weeksellaceae</taxon>
        <taxon>Frigoriflavimonas</taxon>
    </lineage>
</organism>
<sequence>MKLSKKHSGRDLTIFSEMSALANKHHAVNLAQGFPDNEIDIRLKNFLAQATLENHNQYTPLQGDPLLVENLSIFNKNRKLPILIDKENITIIPGATYGIYCALKTIIDFGDEVIVFEPCYDSYVPSIEMNGGIPVFVQLDNDFELNWDHFENAITEKTKAVIVNSPHNPTGKVWTKESLEKLYSYIKDKDIIVISDEVYDLLIYDDLELMSVFHHPELRKRSICIYSFGKMFHATGWKIGYIFAEEELSMAFRQVHQYMTFCVNSPSQRALAKYLEVFDVVENKRIMQNKRDLFFDLMQETPFIINEKANGSYFQLGKFTNIKPKMTDKEFAIWLTVEKKVALIPTSAFFHNEKNTGTVRFCFAKKEETIIKAVENLRNL</sequence>